<feature type="non-terminal residue" evidence="2">
    <location>
        <position position="155"/>
    </location>
</feature>
<protein>
    <submittedName>
        <fullName evidence="2">Uncharacterized protein</fullName>
    </submittedName>
</protein>
<dbReference type="InParanoid" id="B9TCZ9"/>
<evidence type="ECO:0000313" key="2">
    <source>
        <dbReference type="EMBL" id="EEF26267.1"/>
    </source>
</evidence>
<evidence type="ECO:0000256" key="1">
    <source>
        <dbReference type="SAM" id="MobiDB-lite"/>
    </source>
</evidence>
<evidence type="ECO:0000313" key="3">
    <source>
        <dbReference type="Proteomes" id="UP000008311"/>
    </source>
</evidence>
<reference evidence="3" key="1">
    <citation type="journal article" date="2010" name="Nat. Biotechnol.">
        <title>Draft genome sequence of the oilseed species Ricinus communis.</title>
        <authorList>
            <person name="Chan A.P."/>
            <person name="Crabtree J."/>
            <person name="Zhao Q."/>
            <person name="Lorenzi H."/>
            <person name="Orvis J."/>
            <person name="Puiu D."/>
            <person name="Melake-Berhan A."/>
            <person name="Jones K.M."/>
            <person name="Redman J."/>
            <person name="Chen G."/>
            <person name="Cahoon E.B."/>
            <person name="Gedil M."/>
            <person name="Stanke M."/>
            <person name="Haas B.J."/>
            <person name="Wortman J.R."/>
            <person name="Fraser-Liggett C.M."/>
            <person name="Ravel J."/>
            <person name="Rabinowicz P.D."/>
        </authorList>
    </citation>
    <scope>NUCLEOTIDE SEQUENCE [LARGE SCALE GENOMIC DNA]</scope>
    <source>
        <strain evidence="3">cv. Hale</strain>
    </source>
</reference>
<dbReference type="Proteomes" id="UP000008311">
    <property type="component" value="Unassembled WGS sequence"/>
</dbReference>
<gene>
    <name evidence="2" type="ORF">RCOM_1951200</name>
</gene>
<feature type="compositionally biased region" description="Basic residues" evidence="1">
    <location>
        <begin position="119"/>
        <end position="128"/>
    </location>
</feature>
<sequence length="155" mass="17877">MAVVRVDAIRECRAGRRQRDAGLLGQRHSALGRAVRRHQIDEIAALRMRPRHAGHIAQMLLELRQHRVKLRLEQLAMLFHQCLDRRQVLQEAHMAQLVDLVRADAAEARVPAPPGDIGRRRRQRRHARAGPSDLRRRRKHKRAVRIAGLLAGRQD</sequence>
<dbReference type="EMBL" id="EQ977754">
    <property type="protein sequence ID" value="EEF26267.1"/>
    <property type="molecule type" value="Genomic_DNA"/>
</dbReference>
<proteinExistence type="predicted"/>
<organism evidence="2 3">
    <name type="scientific">Ricinus communis</name>
    <name type="common">Castor bean</name>
    <dbReference type="NCBI Taxonomy" id="3988"/>
    <lineage>
        <taxon>Eukaryota</taxon>
        <taxon>Viridiplantae</taxon>
        <taxon>Streptophyta</taxon>
        <taxon>Embryophyta</taxon>
        <taxon>Tracheophyta</taxon>
        <taxon>Spermatophyta</taxon>
        <taxon>Magnoliopsida</taxon>
        <taxon>eudicotyledons</taxon>
        <taxon>Gunneridae</taxon>
        <taxon>Pentapetalae</taxon>
        <taxon>rosids</taxon>
        <taxon>fabids</taxon>
        <taxon>Malpighiales</taxon>
        <taxon>Euphorbiaceae</taxon>
        <taxon>Acalyphoideae</taxon>
        <taxon>Acalypheae</taxon>
        <taxon>Ricinus</taxon>
    </lineage>
</organism>
<feature type="region of interest" description="Disordered" evidence="1">
    <location>
        <begin position="110"/>
        <end position="141"/>
    </location>
</feature>
<dbReference type="AlphaFoldDB" id="B9TCZ9"/>
<name>B9TCZ9_RICCO</name>
<keyword evidence="3" id="KW-1185">Reference proteome</keyword>
<accession>B9TCZ9</accession>